<keyword evidence="2" id="KW-0472">Membrane</keyword>
<proteinExistence type="predicted"/>
<dbReference type="InterPro" id="IPR001466">
    <property type="entry name" value="Beta-lactam-related"/>
</dbReference>
<dbReference type="PANTHER" id="PTHR46825:SF11">
    <property type="entry name" value="PENICILLIN-BINDING PROTEIN 4"/>
    <property type="match status" value="1"/>
</dbReference>
<dbReference type="Pfam" id="PF00144">
    <property type="entry name" value="Beta-lactamase"/>
    <property type="match status" value="1"/>
</dbReference>
<name>A0ABU9XKK0_9BACI</name>
<dbReference type="SUPFAM" id="SSF56601">
    <property type="entry name" value="beta-lactamase/transpeptidase-like"/>
    <property type="match status" value="1"/>
</dbReference>
<gene>
    <name evidence="4" type="ORF">ABC228_16605</name>
</gene>
<keyword evidence="4" id="KW-0378">Hydrolase</keyword>
<dbReference type="EMBL" id="JBDIML010000007">
    <property type="protein sequence ID" value="MEN2768806.1"/>
    <property type="molecule type" value="Genomic_DNA"/>
</dbReference>
<dbReference type="InterPro" id="IPR050491">
    <property type="entry name" value="AmpC-like"/>
</dbReference>
<dbReference type="PANTHER" id="PTHR46825">
    <property type="entry name" value="D-ALANYL-D-ALANINE-CARBOXYPEPTIDASE/ENDOPEPTIDASE AMPH"/>
    <property type="match status" value="1"/>
</dbReference>
<reference evidence="4 5" key="1">
    <citation type="submission" date="2024-05" db="EMBL/GenBank/DDBJ databases">
        <authorList>
            <person name="Haq I."/>
            <person name="Ullah Z."/>
            <person name="Ahmad R."/>
            <person name="Li M."/>
            <person name="Tong Y."/>
        </authorList>
    </citation>
    <scope>NUCLEOTIDE SEQUENCE [LARGE SCALE GENOMIC DNA]</scope>
    <source>
        <strain evidence="4 5">16A2E</strain>
    </source>
</reference>
<sequence>MKEILEQHITQVVDQVGFSGAVHIQSNGEPILECAFGYSNRSEQLKNTPDTRFGIASGCKLFTAVGIGMLVDEGKLTFQTKLNDCLEISFPNFSEEITIHHLLTHSSGIPDYFDESVMGDFEELWEELPMYRIQNLHDFLPMFQNREMLFQPGEKFHYNNAGYIVLGLIIENITGMNFTDFIETKVFAKVGMEGSGYFSLDQLPTNTAFGYLDDEQTGSWRTNMYSIPIKGGADGGAFVTVKDMTNFWNALFGNQIVTKETLELLRTPHMQSSPGKYYGYGVWIDKPEETISKYHVMGYDPGVSFHGAVYPNGTTIVIASNKSDGAYSIIKAMEEVILA</sequence>
<dbReference type="EC" id="3.-.-.-" evidence="4"/>
<evidence type="ECO:0000313" key="4">
    <source>
        <dbReference type="EMBL" id="MEN2768806.1"/>
    </source>
</evidence>
<evidence type="ECO:0000313" key="5">
    <source>
        <dbReference type="Proteomes" id="UP001444625"/>
    </source>
</evidence>
<protein>
    <submittedName>
        <fullName evidence="4">Serine hydrolase</fullName>
        <ecNumber evidence="4">3.-.-.-</ecNumber>
    </submittedName>
</protein>
<evidence type="ECO:0000256" key="1">
    <source>
        <dbReference type="ARBA" id="ARBA00004370"/>
    </source>
</evidence>
<comment type="caution">
    <text evidence="4">The sequence shown here is derived from an EMBL/GenBank/DDBJ whole genome shotgun (WGS) entry which is preliminary data.</text>
</comment>
<dbReference type="Gene3D" id="3.40.710.10">
    <property type="entry name" value="DD-peptidase/beta-lactamase superfamily"/>
    <property type="match status" value="1"/>
</dbReference>
<evidence type="ECO:0000259" key="3">
    <source>
        <dbReference type="Pfam" id="PF00144"/>
    </source>
</evidence>
<evidence type="ECO:0000256" key="2">
    <source>
        <dbReference type="ARBA" id="ARBA00023136"/>
    </source>
</evidence>
<keyword evidence="5" id="KW-1185">Reference proteome</keyword>
<feature type="domain" description="Beta-lactamase-related" evidence="3">
    <location>
        <begin position="5"/>
        <end position="325"/>
    </location>
</feature>
<organism evidence="4 5">
    <name type="scientific">Ornithinibacillus xuwenensis</name>
    <dbReference type="NCBI Taxonomy" id="3144668"/>
    <lineage>
        <taxon>Bacteria</taxon>
        <taxon>Bacillati</taxon>
        <taxon>Bacillota</taxon>
        <taxon>Bacilli</taxon>
        <taxon>Bacillales</taxon>
        <taxon>Bacillaceae</taxon>
        <taxon>Ornithinibacillus</taxon>
    </lineage>
</organism>
<dbReference type="InterPro" id="IPR012338">
    <property type="entry name" value="Beta-lactam/transpept-like"/>
</dbReference>
<dbReference type="Proteomes" id="UP001444625">
    <property type="component" value="Unassembled WGS sequence"/>
</dbReference>
<accession>A0ABU9XKK0</accession>
<dbReference type="GO" id="GO:0016787">
    <property type="term" value="F:hydrolase activity"/>
    <property type="evidence" value="ECO:0007669"/>
    <property type="project" value="UniProtKB-KW"/>
</dbReference>
<comment type="subcellular location">
    <subcellularLocation>
        <location evidence="1">Membrane</location>
    </subcellularLocation>
</comment>